<keyword evidence="15 16" id="KW-0175">Coiled coil</keyword>
<evidence type="ECO:0000256" key="2">
    <source>
        <dbReference type="ARBA" id="ARBA00008025"/>
    </source>
</evidence>
<dbReference type="PANTHER" id="PTHR21136:SF168">
    <property type="entry name" value="VESICLE-ASSOCIATED MEMBRANE PROTEIN 9"/>
    <property type="match status" value="1"/>
</dbReference>
<dbReference type="InterPro" id="IPR010908">
    <property type="entry name" value="Longin_dom"/>
</dbReference>
<reference evidence="20 21" key="1">
    <citation type="submission" date="2019-01" db="EMBL/GenBank/DDBJ databases">
        <title>A draft genome assembly of the solar-powered sea slug Elysia chlorotica.</title>
        <authorList>
            <person name="Cai H."/>
            <person name="Li Q."/>
            <person name="Fang X."/>
            <person name="Li J."/>
            <person name="Curtis N.E."/>
            <person name="Altenburger A."/>
            <person name="Shibata T."/>
            <person name="Feng M."/>
            <person name="Maeda T."/>
            <person name="Schwartz J.A."/>
            <person name="Shigenobu S."/>
            <person name="Lundholm N."/>
            <person name="Nishiyama T."/>
            <person name="Yang H."/>
            <person name="Hasebe M."/>
            <person name="Li S."/>
            <person name="Pierce S.K."/>
            <person name="Wang J."/>
        </authorList>
    </citation>
    <scope>NUCLEOTIDE SEQUENCE [LARGE SCALE GENOMIC DNA]</scope>
    <source>
        <strain evidence="20">EC2010</strain>
        <tissue evidence="20">Whole organism of an adult</tissue>
    </source>
</reference>
<dbReference type="CDD" id="cd14824">
    <property type="entry name" value="Longin"/>
    <property type="match status" value="1"/>
</dbReference>
<dbReference type="SUPFAM" id="SSF58038">
    <property type="entry name" value="SNARE fusion complex"/>
    <property type="match status" value="1"/>
</dbReference>
<evidence type="ECO:0000256" key="7">
    <source>
        <dbReference type="ARBA" id="ARBA00023136"/>
    </source>
</evidence>
<dbReference type="PROSITE" id="PS00417">
    <property type="entry name" value="SYNAPTOBREVIN"/>
    <property type="match status" value="1"/>
</dbReference>
<evidence type="ECO:0000256" key="10">
    <source>
        <dbReference type="ARBA" id="ARBA00037845"/>
    </source>
</evidence>
<protein>
    <recommendedName>
        <fullName evidence="13">Vesicle-associated membrane protein 7</fullName>
    </recommendedName>
    <alternativeName>
        <fullName evidence="14">Synaptobrevin-like protein 1</fullName>
    </alternativeName>
</protein>
<evidence type="ECO:0000256" key="11">
    <source>
        <dbReference type="ARBA" id="ARBA00037863"/>
    </source>
</evidence>
<dbReference type="Pfam" id="PF13774">
    <property type="entry name" value="Longin"/>
    <property type="match status" value="1"/>
</dbReference>
<sequence length="236" mass="25860">MTILFSCVARRTTVLCSSQSGSGNFNDIIDSMLPNLPGYSDGKRTYTSNNYDFHCLIENGLLYVCATDSGVKKEQPYGFLAEIKRRFQSGSFASKAITAGPGDLDAEFDFVLSQQMQKFSQPGAGKSSALSAVQAQVEEVKGVMSQNIERVLQRGDKLEDLMDKAEDLEAGAATFQKTSRKIRKRYWWRSTKMTIILVCVVLVLILVITLIILFSTGVLPPSSGGDDDSAKTTTKP</sequence>
<dbReference type="PANTHER" id="PTHR21136">
    <property type="entry name" value="SNARE PROTEINS"/>
    <property type="match status" value="1"/>
</dbReference>
<dbReference type="SMART" id="SM01270">
    <property type="entry name" value="Longin"/>
    <property type="match status" value="1"/>
</dbReference>
<evidence type="ECO:0000256" key="1">
    <source>
        <dbReference type="ARBA" id="ARBA00004163"/>
    </source>
</evidence>
<dbReference type="SUPFAM" id="SSF64356">
    <property type="entry name" value="SNARE-like"/>
    <property type="match status" value="1"/>
</dbReference>
<dbReference type="InterPro" id="IPR011012">
    <property type="entry name" value="Longin-like_dom_sf"/>
</dbReference>
<dbReference type="GO" id="GO:0005794">
    <property type="term" value="C:Golgi apparatus"/>
    <property type="evidence" value="ECO:0007669"/>
    <property type="project" value="UniProtKB-SubCell"/>
</dbReference>
<dbReference type="PROSITE" id="PS50859">
    <property type="entry name" value="LONGIN"/>
    <property type="match status" value="1"/>
</dbReference>
<evidence type="ECO:0000256" key="4">
    <source>
        <dbReference type="ARBA" id="ARBA00022692"/>
    </source>
</evidence>
<dbReference type="PROSITE" id="PS50892">
    <property type="entry name" value="V_SNARE"/>
    <property type="match status" value="1"/>
</dbReference>
<keyword evidence="7 17" id="KW-0472">Membrane</keyword>
<evidence type="ECO:0000256" key="5">
    <source>
        <dbReference type="ARBA" id="ARBA00022927"/>
    </source>
</evidence>
<dbReference type="CDD" id="cd15868">
    <property type="entry name" value="R-SNARE_VAMP8"/>
    <property type="match status" value="1"/>
</dbReference>
<evidence type="ECO:0000256" key="9">
    <source>
        <dbReference type="ARBA" id="ARBA00037803"/>
    </source>
</evidence>
<dbReference type="GO" id="GO:0006887">
    <property type="term" value="P:exocytosis"/>
    <property type="evidence" value="ECO:0007669"/>
    <property type="project" value="TreeGrafter"/>
</dbReference>
<dbReference type="GO" id="GO:0030658">
    <property type="term" value="C:transport vesicle membrane"/>
    <property type="evidence" value="ECO:0007669"/>
    <property type="project" value="UniProtKB-SubCell"/>
</dbReference>
<evidence type="ECO:0000256" key="8">
    <source>
        <dbReference type="ARBA" id="ARBA00037801"/>
    </source>
</evidence>
<dbReference type="Gene3D" id="1.20.5.110">
    <property type="match status" value="1"/>
</dbReference>
<keyword evidence="3" id="KW-0813">Transport</keyword>
<dbReference type="FunFam" id="1.20.5.110:FF:000004">
    <property type="entry name" value="Vesicle-associated membrane protein 7"/>
    <property type="match status" value="1"/>
</dbReference>
<feature type="coiled-coil region" evidence="16">
    <location>
        <begin position="148"/>
        <end position="178"/>
    </location>
</feature>
<organism evidence="20 21">
    <name type="scientific">Elysia chlorotica</name>
    <name type="common">Eastern emerald elysia</name>
    <name type="synonym">Sea slug</name>
    <dbReference type="NCBI Taxonomy" id="188477"/>
    <lineage>
        <taxon>Eukaryota</taxon>
        <taxon>Metazoa</taxon>
        <taxon>Spiralia</taxon>
        <taxon>Lophotrochozoa</taxon>
        <taxon>Mollusca</taxon>
        <taxon>Gastropoda</taxon>
        <taxon>Heterobranchia</taxon>
        <taxon>Euthyneura</taxon>
        <taxon>Panpulmonata</taxon>
        <taxon>Sacoglossa</taxon>
        <taxon>Placobranchoidea</taxon>
        <taxon>Plakobranchidae</taxon>
        <taxon>Elysia</taxon>
    </lineage>
</organism>
<dbReference type="InterPro" id="IPR051097">
    <property type="entry name" value="Synaptobrevin-like_transport"/>
</dbReference>
<evidence type="ECO:0000256" key="13">
    <source>
        <dbReference type="ARBA" id="ARBA00039269"/>
    </source>
</evidence>
<evidence type="ECO:0000259" key="18">
    <source>
        <dbReference type="PROSITE" id="PS50859"/>
    </source>
</evidence>
<evidence type="ECO:0000259" key="19">
    <source>
        <dbReference type="PROSITE" id="PS50892"/>
    </source>
</evidence>
<evidence type="ECO:0000313" key="21">
    <source>
        <dbReference type="Proteomes" id="UP000271974"/>
    </source>
</evidence>
<evidence type="ECO:0000256" key="15">
    <source>
        <dbReference type="PROSITE-ProRule" id="PRU00290"/>
    </source>
</evidence>
<evidence type="ECO:0000256" key="17">
    <source>
        <dbReference type="SAM" id="Phobius"/>
    </source>
</evidence>
<evidence type="ECO:0000256" key="12">
    <source>
        <dbReference type="ARBA" id="ARBA00037875"/>
    </source>
</evidence>
<dbReference type="InterPro" id="IPR042855">
    <property type="entry name" value="V_SNARE_CC"/>
</dbReference>
<dbReference type="GO" id="GO:0005765">
    <property type="term" value="C:lysosomal membrane"/>
    <property type="evidence" value="ECO:0007669"/>
    <property type="project" value="UniProtKB-SubCell"/>
</dbReference>
<dbReference type="STRING" id="188477.A0A3S0ZF80"/>
<dbReference type="Gene3D" id="3.30.450.50">
    <property type="entry name" value="Longin domain"/>
    <property type="match status" value="1"/>
</dbReference>
<keyword evidence="4 17" id="KW-0812">Transmembrane</keyword>
<keyword evidence="5" id="KW-0653">Protein transport</keyword>
<feature type="domain" description="Longin" evidence="18">
    <location>
        <begin position="7"/>
        <end position="112"/>
    </location>
</feature>
<evidence type="ECO:0000313" key="20">
    <source>
        <dbReference type="EMBL" id="RUS77507.1"/>
    </source>
</evidence>
<dbReference type="EMBL" id="RQTK01000575">
    <property type="protein sequence ID" value="RUS77507.1"/>
    <property type="molecule type" value="Genomic_DNA"/>
</dbReference>
<dbReference type="GO" id="GO:0000149">
    <property type="term" value="F:SNARE binding"/>
    <property type="evidence" value="ECO:0007669"/>
    <property type="project" value="TreeGrafter"/>
</dbReference>
<dbReference type="GO" id="GO:0031902">
    <property type="term" value="C:late endosome membrane"/>
    <property type="evidence" value="ECO:0007669"/>
    <property type="project" value="UniProtKB-SubCell"/>
</dbReference>
<dbReference type="GO" id="GO:0030670">
    <property type="term" value="C:phagocytic vesicle membrane"/>
    <property type="evidence" value="ECO:0007669"/>
    <property type="project" value="UniProtKB-SubCell"/>
</dbReference>
<feature type="transmembrane region" description="Helical" evidence="17">
    <location>
        <begin position="193"/>
        <end position="214"/>
    </location>
</feature>
<gene>
    <name evidence="20" type="ORF">EGW08_014719</name>
</gene>
<evidence type="ECO:0000256" key="16">
    <source>
        <dbReference type="SAM" id="Coils"/>
    </source>
</evidence>
<dbReference type="OrthoDB" id="248747at2759"/>
<dbReference type="AlphaFoldDB" id="A0A3S0ZF80"/>
<comment type="caution">
    <text evidence="20">The sequence shown here is derived from an EMBL/GenBank/DDBJ whole genome shotgun (WGS) entry which is preliminary data.</text>
</comment>
<dbReference type="GO" id="GO:0006906">
    <property type="term" value="P:vesicle fusion"/>
    <property type="evidence" value="ECO:0007669"/>
    <property type="project" value="TreeGrafter"/>
</dbReference>
<proteinExistence type="inferred from homology"/>
<keyword evidence="6 17" id="KW-1133">Transmembrane helix</keyword>
<feature type="domain" description="V-SNARE coiled-coil homology" evidence="19">
    <location>
        <begin position="129"/>
        <end position="189"/>
    </location>
</feature>
<dbReference type="PRINTS" id="PR00219">
    <property type="entry name" value="SYNAPTOBREVN"/>
</dbReference>
<comment type="similarity">
    <text evidence="2">Belongs to the synaptobrevin family.</text>
</comment>
<dbReference type="GO" id="GO:0005484">
    <property type="term" value="F:SNAP receptor activity"/>
    <property type="evidence" value="ECO:0007669"/>
    <property type="project" value="TreeGrafter"/>
</dbReference>
<name>A0A3S0ZF80_ELYCH</name>
<dbReference type="Pfam" id="PF00957">
    <property type="entry name" value="Synaptobrevin"/>
    <property type="match status" value="1"/>
</dbReference>
<dbReference type="InterPro" id="IPR001388">
    <property type="entry name" value="Synaptobrevin-like"/>
</dbReference>
<comment type="subcellular location">
    <subcellularLocation>
        <location evidence="12">Cytoplasmic vesicle</location>
        <location evidence="12">Phagosome membrane</location>
        <topology evidence="12">Single-pass type IV membrane protein</topology>
    </subcellularLocation>
    <subcellularLocation>
        <location evidence="9">Cytoplasmic vesicle</location>
        <location evidence="9">Secretory vesicle membrane</location>
        <topology evidence="9">Single-pass type IV membrane protein</topology>
    </subcellularLocation>
    <subcellularLocation>
        <location evidence="1">Endoplasmic reticulum membrane</location>
        <topology evidence="1">Single-pass type IV membrane protein</topology>
    </subcellularLocation>
    <subcellularLocation>
        <location evidence="8">Golgi apparatus</location>
        <location evidence="8">trans-Golgi network membrane</location>
        <topology evidence="8">Single-pass type IV membrane protein</topology>
    </subcellularLocation>
    <subcellularLocation>
        <location evidence="10">Late endosome membrane</location>
        <topology evidence="10">Single-pass type IV membrane protein</topology>
    </subcellularLocation>
    <subcellularLocation>
        <location evidence="11">Lysosome membrane</location>
        <topology evidence="11">Single-pass type IV membrane protein</topology>
    </subcellularLocation>
</comment>
<accession>A0A3S0ZF80</accession>
<keyword evidence="21" id="KW-1185">Reference proteome</keyword>
<evidence type="ECO:0000256" key="6">
    <source>
        <dbReference type="ARBA" id="ARBA00022989"/>
    </source>
</evidence>
<dbReference type="GO" id="GO:0015031">
    <property type="term" value="P:protein transport"/>
    <property type="evidence" value="ECO:0007669"/>
    <property type="project" value="UniProtKB-KW"/>
</dbReference>
<dbReference type="Proteomes" id="UP000271974">
    <property type="component" value="Unassembled WGS sequence"/>
</dbReference>
<evidence type="ECO:0000256" key="14">
    <source>
        <dbReference type="ARBA" id="ARBA00042194"/>
    </source>
</evidence>
<evidence type="ECO:0000256" key="3">
    <source>
        <dbReference type="ARBA" id="ARBA00022448"/>
    </source>
</evidence>
<dbReference type="GO" id="GO:0031201">
    <property type="term" value="C:SNARE complex"/>
    <property type="evidence" value="ECO:0007669"/>
    <property type="project" value="TreeGrafter"/>
</dbReference>
<dbReference type="GO" id="GO:0005789">
    <property type="term" value="C:endoplasmic reticulum membrane"/>
    <property type="evidence" value="ECO:0007669"/>
    <property type="project" value="UniProtKB-SubCell"/>
</dbReference>